<dbReference type="AlphaFoldDB" id="A0A8J2E731"/>
<dbReference type="Pfam" id="PF08395">
    <property type="entry name" value="7tm_7"/>
    <property type="match status" value="1"/>
</dbReference>
<name>A0A8J2E731_COTCN</name>
<comment type="caution">
    <text evidence="7">The sequence shown here is derived from an EMBL/GenBank/DDBJ whole genome shotgun (WGS) entry which is preliminary data.</text>
</comment>
<dbReference type="GO" id="GO:0050909">
    <property type="term" value="P:sensory perception of taste"/>
    <property type="evidence" value="ECO:0007669"/>
    <property type="project" value="InterPro"/>
</dbReference>
<proteinExistence type="predicted"/>
<evidence type="ECO:0000256" key="5">
    <source>
        <dbReference type="ARBA" id="ARBA00023136"/>
    </source>
</evidence>
<evidence type="ECO:0008006" key="9">
    <source>
        <dbReference type="Google" id="ProtNLM"/>
    </source>
</evidence>
<sequence length="95" mass="11092">MIKHDPCEIEVTSHSFSNTHFHIKEIASAVHKVINKSLHVNNGWLIELEEFSRRLHRMDVKLTACDFFRLDLTLLHSIISILVTYLVILLQVKDE</sequence>
<organism evidence="7 8">
    <name type="scientific">Cotesia congregata</name>
    <name type="common">Parasitoid wasp</name>
    <name type="synonym">Apanteles congregatus</name>
    <dbReference type="NCBI Taxonomy" id="51543"/>
    <lineage>
        <taxon>Eukaryota</taxon>
        <taxon>Metazoa</taxon>
        <taxon>Ecdysozoa</taxon>
        <taxon>Arthropoda</taxon>
        <taxon>Hexapoda</taxon>
        <taxon>Insecta</taxon>
        <taxon>Pterygota</taxon>
        <taxon>Neoptera</taxon>
        <taxon>Endopterygota</taxon>
        <taxon>Hymenoptera</taxon>
        <taxon>Apocrita</taxon>
        <taxon>Ichneumonoidea</taxon>
        <taxon>Braconidae</taxon>
        <taxon>Microgastrinae</taxon>
        <taxon>Cotesia</taxon>
    </lineage>
</organism>
<dbReference type="OrthoDB" id="6366728at2759"/>
<feature type="transmembrane region" description="Helical" evidence="6">
    <location>
        <begin position="74"/>
        <end position="92"/>
    </location>
</feature>
<evidence type="ECO:0000256" key="3">
    <source>
        <dbReference type="ARBA" id="ARBA00022692"/>
    </source>
</evidence>
<keyword evidence="2" id="KW-1003">Cell membrane</keyword>
<evidence type="ECO:0000256" key="2">
    <source>
        <dbReference type="ARBA" id="ARBA00022475"/>
    </source>
</evidence>
<evidence type="ECO:0000313" key="8">
    <source>
        <dbReference type="Proteomes" id="UP000786811"/>
    </source>
</evidence>
<accession>A0A8J2E731</accession>
<gene>
    <name evidence="7" type="ORF">HICCMSTLAB_LOCUS1714</name>
</gene>
<keyword evidence="4 6" id="KW-1133">Transmembrane helix</keyword>
<keyword evidence="5 6" id="KW-0472">Membrane</keyword>
<keyword evidence="8" id="KW-1185">Reference proteome</keyword>
<evidence type="ECO:0000256" key="4">
    <source>
        <dbReference type="ARBA" id="ARBA00022989"/>
    </source>
</evidence>
<reference evidence="7" key="1">
    <citation type="submission" date="2021-04" db="EMBL/GenBank/DDBJ databases">
        <authorList>
            <person name="Chebbi M.A.C M."/>
        </authorList>
    </citation>
    <scope>NUCLEOTIDE SEQUENCE</scope>
</reference>
<dbReference type="Proteomes" id="UP000786811">
    <property type="component" value="Unassembled WGS sequence"/>
</dbReference>
<dbReference type="GO" id="GO:0005886">
    <property type="term" value="C:plasma membrane"/>
    <property type="evidence" value="ECO:0007669"/>
    <property type="project" value="UniProtKB-SubCell"/>
</dbReference>
<evidence type="ECO:0000313" key="7">
    <source>
        <dbReference type="EMBL" id="CAG5075560.1"/>
    </source>
</evidence>
<dbReference type="InterPro" id="IPR013604">
    <property type="entry name" value="7TM_chemorcpt"/>
</dbReference>
<evidence type="ECO:0000256" key="1">
    <source>
        <dbReference type="ARBA" id="ARBA00004651"/>
    </source>
</evidence>
<comment type="subcellular location">
    <subcellularLocation>
        <location evidence="1">Cell membrane</location>
        <topology evidence="1">Multi-pass membrane protein</topology>
    </subcellularLocation>
</comment>
<protein>
    <recommendedName>
        <fullName evidence="9">Gustatory receptor</fullName>
    </recommendedName>
</protein>
<evidence type="ECO:0000256" key="6">
    <source>
        <dbReference type="SAM" id="Phobius"/>
    </source>
</evidence>
<dbReference type="EMBL" id="CAJNRD030001116">
    <property type="protein sequence ID" value="CAG5075560.1"/>
    <property type="molecule type" value="Genomic_DNA"/>
</dbReference>
<keyword evidence="3 6" id="KW-0812">Transmembrane</keyword>